<evidence type="ECO:0000313" key="2">
    <source>
        <dbReference type="EMBL" id="KRM72417.1"/>
    </source>
</evidence>
<keyword evidence="1" id="KW-1133">Transmembrane helix</keyword>
<keyword evidence="3" id="KW-1185">Reference proteome</keyword>
<gene>
    <name evidence="2" type="ORF">FC34_GL000120</name>
</gene>
<dbReference type="STRING" id="1423727.FC34_GL000120"/>
<keyword evidence="1" id="KW-0472">Membrane</keyword>
<organism evidence="2 3">
    <name type="scientific">Lacticaseibacillus brantae DSM 23927</name>
    <dbReference type="NCBI Taxonomy" id="1423727"/>
    <lineage>
        <taxon>Bacteria</taxon>
        <taxon>Bacillati</taxon>
        <taxon>Bacillota</taxon>
        <taxon>Bacilli</taxon>
        <taxon>Lactobacillales</taxon>
        <taxon>Lactobacillaceae</taxon>
        <taxon>Lacticaseibacillus</taxon>
    </lineage>
</organism>
<evidence type="ECO:0000313" key="3">
    <source>
        <dbReference type="Proteomes" id="UP000051672"/>
    </source>
</evidence>
<reference evidence="2 3" key="1">
    <citation type="journal article" date="2015" name="Genome Announc.">
        <title>Expanding the biotechnology potential of lactobacilli through comparative genomics of 213 strains and associated genera.</title>
        <authorList>
            <person name="Sun Z."/>
            <person name="Harris H.M."/>
            <person name="McCann A."/>
            <person name="Guo C."/>
            <person name="Argimon S."/>
            <person name="Zhang W."/>
            <person name="Yang X."/>
            <person name="Jeffery I.B."/>
            <person name="Cooney J.C."/>
            <person name="Kagawa T.F."/>
            <person name="Liu W."/>
            <person name="Song Y."/>
            <person name="Salvetti E."/>
            <person name="Wrobel A."/>
            <person name="Rasinkangas P."/>
            <person name="Parkhill J."/>
            <person name="Rea M.C."/>
            <person name="O'Sullivan O."/>
            <person name="Ritari J."/>
            <person name="Douillard F.P."/>
            <person name="Paul Ross R."/>
            <person name="Yang R."/>
            <person name="Briner A.E."/>
            <person name="Felis G.E."/>
            <person name="de Vos W.M."/>
            <person name="Barrangou R."/>
            <person name="Klaenhammer T.R."/>
            <person name="Caufield P.W."/>
            <person name="Cui Y."/>
            <person name="Zhang H."/>
            <person name="O'Toole P.W."/>
        </authorList>
    </citation>
    <scope>NUCLEOTIDE SEQUENCE [LARGE SCALE GENOMIC DNA]</scope>
    <source>
        <strain evidence="2 3">DSM 23927</strain>
    </source>
</reference>
<sequence length="84" mass="9411">MAAALIVGMVIVFGISPSRQDLTNALHGFPFFLGLLIIVWLVAWLVTPDLLWWLNFNRSLAMTFGLLLGYSIIIQGGLRLVLRR</sequence>
<feature type="transmembrane region" description="Helical" evidence="1">
    <location>
        <begin position="59"/>
        <end position="82"/>
    </location>
</feature>
<comment type="caution">
    <text evidence="2">The sequence shown here is derived from an EMBL/GenBank/DDBJ whole genome shotgun (WGS) entry which is preliminary data.</text>
</comment>
<keyword evidence="1" id="KW-0812">Transmembrane</keyword>
<dbReference type="Proteomes" id="UP000051672">
    <property type="component" value="Unassembled WGS sequence"/>
</dbReference>
<proteinExistence type="predicted"/>
<accession>A0A0R2AYK8</accession>
<name>A0A0R2AYK8_9LACO</name>
<dbReference type="AlphaFoldDB" id="A0A0R2AYK8"/>
<dbReference type="EMBL" id="AYZQ01000001">
    <property type="protein sequence ID" value="KRM72417.1"/>
    <property type="molecule type" value="Genomic_DNA"/>
</dbReference>
<protein>
    <submittedName>
        <fullName evidence="2">Uncharacterized protein</fullName>
    </submittedName>
</protein>
<dbReference type="PATRIC" id="fig|1423727.3.peg.121"/>
<feature type="transmembrane region" description="Helical" evidence="1">
    <location>
        <begin position="28"/>
        <end position="47"/>
    </location>
</feature>
<evidence type="ECO:0000256" key="1">
    <source>
        <dbReference type="SAM" id="Phobius"/>
    </source>
</evidence>